<name>A0AAV4NBM5_CAEEX</name>
<evidence type="ECO:0000313" key="1">
    <source>
        <dbReference type="EMBL" id="GIX81273.1"/>
    </source>
</evidence>
<dbReference type="Proteomes" id="UP001054945">
    <property type="component" value="Unassembled WGS sequence"/>
</dbReference>
<organism evidence="1 2">
    <name type="scientific">Caerostris extrusa</name>
    <name type="common">Bark spider</name>
    <name type="synonym">Caerostris bankana</name>
    <dbReference type="NCBI Taxonomy" id="172846"/>
    <lineage>
        <taxon>Eukaryota</taxon>
        <taxon>Metazoa</taxon>
        <taxon>Ecdysozoa</taxon>
        <taxon>Arthropoda</taxon>
        <taxon>Chelicerata</taxon>
        <taxon>Arachnida</taxon>
        <taxon>Araneae</taxon>
        <taxon>Araneomorphae</taxon>
        <taxon>Entelegynae</taxon>
        <taxon>Araneoidea</taxon>
        <taxon>Araneidae</taxon>
        <taxon>Caerostris</taxon>
    </lineage>
</organism>
<gene>
    <name evidence="1" type="ORF">CEXT_516291</name>
</gene>
<sequence length="87" mass="9840">MVILRGTPLGVRFVRTTPPPLSFFFCCREDGKHTAELSYDTIQKKVLLKRITLVTSQPHIHSMVKARKMTDLSHWLLLSGSVTYPAA</sequence>
<keyword evidence="2" id="KW-1185">Reference proteome</keyword>
<evidence type="ECO:0000313" key="2">
    <source>
        <dbReference type="Proteomes" id="UP001054945"/>
    </source>
</evidence>
<proteinExistence type="predicted"/>
<comment type="caution">
    <text evidence="1">The sequence shown here is derived from an EMBL/GenBank/DDBJ whole genome shotgun (WGS) entry which is preliminary data.</text>
</comment>
<dbReference type="EMBL" id="BPLR01020660">
    <property type="protein sequence ID" value="GIX81273.1"/>
    <property type="molecule type" value="Genomic_DNA"/>
</dbReference>
<reference evidence="1 2" key="1">
    <citation type="submission" date="2021-06" db="EMBL/GenBank/DDBJ databases">
        <title>Caerostris extrusa draft genome.</title>
        <authorList>
            <person name="Kono N."/>
            <person name="Arakawa K."/>
        </authorList>
    </citation>
    <scope>NUCLEOTIDE SEQUENCE [LARGE SCALE GENOMIC DNA]</scope>
</reference>
<accession>A0AAV4NBM5</accession>
<dbReference type="AlphaFoldDB" id="A0AAV4NBM5"/>
<protein>
    <submittedName>
        <fullName evidence="1">Uncharacterized protein</fullName>
    </submittedName>
</protein>